<evidence type="ECO:0000256" key="4">
    <source>
        <dbReference type="ARBA" id="ARBA00034521"/>
    </source>
</evidence>
<evidence type="ECO:0000256" key="6">
    <source>
        <dbReference type="ARBA" id="ARBA00047941"/>
    </source>
</evidence>
<dbReference type="Gene3D" id="3.40.5.100">
    <property type="match status" value="1"/>
</dbReference>
<reference evidence="10" key="1">
    <citation type="submission" date="2022-12" db="EMBL/GenBank/DDBJ databases">
        <authorList>
            <person name="Alioto T."/>
            <person name="Alioto T."/>
            <person name="Gomez Garrido J."/>
        </authorList>
    </citation>
    <scope>NUCLEOTIDE SEQUENCE</scope>
</reference>
<proteinExistence type="inferred from homology"/>
<name>A0AA35KD33_9SAUR</name>
<dbReference type="GO" id="GO:0009404">
    <property type="term" value="P:toxin metabolic process"/>
    <property type="evidence" value="ECO:0007669"/>
    <property type="project" value="TreeGrafter"/>
</dbReference>
<evidence type="ECO:0000313" key="11">
    <source>
        <dbReference type="Proteomes" id="UP001178461"/>
    </source>
</evidence>
<dbReference type="GO" id="GO:0005829">
    <property type="term" value="C:cytosol"/>
    <property type="evidence" value="ECO:0007669"/>
    <property type="project" value="TreeGrafter"/>
</dbReference>
<protein>
    <recommendedName>
        <fullName evidence="5">Arsenite methyltransferase</fullName>
        <ecNumber evidence="4">2.1.1.137</ecNumber>
    </recommendedName>
</protein>
<evidence type="ECO:0000256" key="7">
    <source>
        <dbReference type="ARBA" id="ARBA00047943"/>
    </source>
</evidence>
<dbReference type="Proteomes" id="UP001178461">
    <property type="component" value="Chromosome 5"/>
</dbReference>
<dbReference type="CDD" id="cd02440">
    <property type="entry name" value="AdoMet_MTases"/>
    <property type="match status" value="1"/>
</dbReference>
<comment type="catalytic activity">
    <reaction evidence="6">
        <text>arsenic triglutathione + [thioredoxin]-dithiol + S-adenosyl-L-methionine + 2 H2O = methylarsonous acid + [thioredoxin]-disulfide + 3 glutathione + S-adenosyl-L-homocysteine + H(+)</text>
        <dbReference type="Rhea" id="RHEA:69460"/>
        <dbReference type="Rhea" id="RHEA-COMP:10698"/>
        <dbReference type="Rhea" id="RHEA-COMP:10700"/>
        <dbReference type="ChEBI" id="CHEBI:15377"/>
        <dbReference type="ChEBI" id="CHEBI:15378"/>
        <dbReference type="ChEBI" id="CHEBI:17826"/>
        <dbReference type="ChEBI" id="CHEBI:29950"/>
        <dbReference type="ChEBI" id="CHEBI:50058"/>
        <dbReference type="ChEBI" id="CHEBI:57856"/>
        <dbReference type="ChEBI" id="CHEBI:57925"/>
        <dbReference type="ChEBI" id="CHEBI:59789"/>
        <dbReference type="ChEBI" id="CHEBI:183640"/>
        <dbReference type="EC" id="2.1.1.137"/>
    </reaction>
</comment>
<evidence type="ECO:0000256" key="8">
    <source>
        <dbReference type="ARBA" id="ARBA00048428"/>
    </source>
</evidence>
<evidence type="ECO:0000256" key="1">
    <source>
        <dbReference type="ARBA" id="ARBA00022679"/>
    </source>
</evidence>
<dbReference type="Pfam" id="PF13847">
    <property type="entry name" value="Methyltransf_31"/>
    <property type="match status" value="1"/>
</dbReference>
<dbReference type="AlphaFoldDB" id="A0AA35KD33"/>
<comment type="similarity">
    <text evidence="3">Belongs to the methyltransferase superfamily. Arsenite methyltransferase family.</text>
</comment>
<dbReference type="GO" id="GO:0032259">
    <property type="term" value="P:methylation"/>
    <property type="evidence" value="ECO:0007669"/>
    <property type="project" value="UniProtKB-KW"/>
</dbReference>
<dbReference type="SUPFAM" id="SSF53335">
    <property type="entry name" value="S-adenosyl-L-methionine-dependent methyltransferases"/>
    <property type="match status" value="1"/>
</dbReference>
<dbReference type="InterPro" id="IPR025714">
    <property type="entry name" value="Methyltranfer_dom"/>
</dbReference>
<dbReference type="PANTHER" id="PTHR43675">
    <property type="entry name" value="ARSENITE METHYLTRANSFERASE"/>
    <property type="match status" value="1"/>
</dbReference>
<keyword evidence="10" id="KW-0489">Methyltransferase</keyword>
<dbReference type="EC" id="2.1.1.137" evidence="4"/>
<dbReference type="PANTHER" id="PTHR43675:SF8">
    <property type="entry name" value="ARSENITE METHYLTRANSFERASE"/>
    <property type="match status" value="1"/>
</dbReference>
<keyword evidence="1" id="KW-0808">Transferase</keyword>
<organism evidence="10 11">
    <name type="scientific">Podarcis lilfordi</name>
    <name type="common">Lilford's wall lizard</name>
    <dbReference type="NCBI Taxonomy" id="74358"/>
    <lineage>
        <taxon>Eukaryota</taxon>
        <taxon>Metazoa</taxon>
        <taxon>Chordata</taxon>
        <taxon>Craniata</taxon>
        <taxon>Vertebrata</taxon>
        <taxon>Euteleostomi</taxon>
        <taxon>Lepidosauria</taxon>
        <taxon>Squamata</taxon>
        <taxon>Bifurcata</taxon>
        <taxon>Unidentata</taxon>
        <taxon>Episquamata</taxon>
        <taxon>Laterata</taxon>
        <taxon>Lacertibaenia</taxon>
        <taxon>Lacertidae</taxon>
        <taxon>Podarcis</taxon>
    </lineage>
</organism>
<keyword evidence="2" id="KW-0949">S-adenosyl-L-methionine</keyword>
<dbReference type="GO" id="GO:0030791">
    <property type="term" value="F:arsenite methyltransferase activity"/>
    <property type="evidence" value="ECO:0007669"/>
    <property type="project" value="UniProtKB-EC"/>
</dbReference>
<keyword evidence="11" id="KW-1185">Reference proteome</keyword>
<dbReference type="Gene3D" id="3.40.50.150">
    <property type="entry name" value="Vaccinia Virus protein VP39"/>
    <property type="match status" value="1"/>
</dbReference>
<evidence type="ECO:0000256" key="3">
    <source>
        <dbReference type="ARBA" id="ARBA00034487"/>
    </source>
</evidence>
<dbReference type="InterPro" id="IPR029063">
    <property type="entry name" value="SAM-dependent_MTases_sf"/>
</dbReference>
<dbReference type="InterPro" id="IPR026669">
    <property type="entry name" value="Arsenite_MeTrfase-like"/>
</dbReference>
<gene>
    <name evidence="10" type="ORF">PODLI_1B012411</name>
</gene>
<dbReference type="EMBL" id="OX395130">
    <property type="protein sequence ID" value="CAI5775109.1"/>
    <property type="molecule type" value="Genomic_DNA"/>
</dbReference>
<dbReference type="GO" id="GO:0018872">
    <property type="term" value="P:arsonoacetate metabolic process"/>
    <property type="evidence" value="ECO:0007669"/>
    <property type="project" value="TreeGrafter"/>
</dbReference>
<evidence type="ECO:0000313" key="10">
    <source>
        <dbReference type="EMBL" id="CAI5775109.1"/>
    </source>
</evidence>
<evidence type="ECO:0000259" key="9">
    <source>
        <dbReference type="Pfam" id="PF13847"/>
    </source>
</evidence>
<accession>A0AA35KD33</accession>
<comment type="catalytic activity">
    <reaction evidence="7">
        <text>arsenic triglutathione + 2 [thioredoxin]-dithiol + 2 S-adenosyl-L-methionine + H2O = dimethylarsinous acid + 2 [thioredoxin]-disulfide + 3 glutathione + 2 S-adenosyl-L-homocysteine + 2 H(+)</text>
        <dbReference type="Rhea" id="RHEA:69464"/>
        <dbReference type="Rhea" id="RHEA-COMP:10698"/>
        <dbReference type="Rhea" id="RHEA-COMP:10700"/>
        <dbReference type="ChEBI" id="CHEBI:15377"/>
        <dbReference type="ChEBI" id="CHEBI:15378"/>
        <dbReference type="ChEBI" id="CHEBI:23808"/>
        <dbReference type="ChEBI" id="CHEBI:29950"/>
        <dbReference type="ChEBI" id="CHEBI:50058"/>
        <dbReference type="ChEBI" id="CHEBI:57856"/>
        <dbReference type="ChEBI" id="CHEBI:57925"/>
        <dbReference type="ChEBI" id="CHEBI:59789"/>
        <dbReference type="ChEBI" id="CHEBI:183640"/>
        <dbReference type="EC" id="2.1.1.137"/>
    </reaction>
</comment>
<evidence type="ECO:0000256" key="2">
    <source>
        <dbReference type="ARBA" id="ARBA00022691"/>
    </source>
</evidence>
<feature type="domain" description="Methyltransferase" evidence="9">
    <location>
        <begin position="147"/>
        <end position="300"/>
    </location>
</feature>
<evidence type="ECO:0000256" key="5">
    <source>
        <dbReference type="ARBA" id="ARBA00034545"/>
    </source>
</evidence>
<comment type="catalytic activity">
    <reaction evidence="8">
        <text>arsenic triglutathione + 3 [thioredoxin]-dithiol + 3 S-adenosyl-L-methionine = trimethylarsine + 3 [thioredoxin]-disulfide + 3 glutathione + 3 S-adenosyl-L-homocysteine + 3 H(+)</text>
        <dbReference type="Rhea" id="RHEA:69432"/>
        <dbReference type="Rhea" id="RHEA-COMP:10698"/>
        <dbReference type="Rhea" id="RHEA-COMP:10700"/>
        <dbReference type="ChEBI" id="CHEBI:15378"/>
        <dbReference type="ChEBI" id="CHEBI:27130"/>
        <dbReference type="ChEBI" id="CHEBI:29950"/>
        <dbReference type="ChEBI" id="CHEBI:50058"/>
        <dbReference type="ChEBI" id="CHEBI:57856"/>
        <dbReference type="ChEBI" id="CHEBI:57925"/>
        <dbReference type="ChEBI" id="CHEBI:59789"/>
        <dbReference type="ChEBI" id="CHEBI:183640"/>
        <dbReference type="EC" id="2.1.1.137"/>
    </reaction>
</comment>
<sequence>MMTTMQQLQKQRVHEYQLLGGRFVSGVKTERGRRLRSKAFEASHSSEGFSRGAPADPRCSGACVARGFAVGSRARGVALMAAERIYTEVQDYYGKELKKKEDLKTNACCTVARPLPTFAREALQCVHEEVSAKYYGCGLVIPECLEDCWILDLGCGSGRDCYMLSKMVGENGHVTGVDMTESQVEVAKKHIDYHMNKFGYRKPNVNFIQGYMEKLGEAGLKDESYNLVISNCVVNLSPDKRAVLHEAYRVLKAGGEMYFSDVYANCDLPQETRNHKVLWGECLGGALWWKDLYKIAEEVGFLPPRLVAASRITLANKELENAVGDFQFVSATFRLFKIPKDGSAQWCEAIYKGGIAGHEKELELDINYRFKQGEVVDVDEETAAILQNSRFSRKFLIHPVGQKVSSPEGYIPGKQKEKLRDPFKLVEQMEPNVPAQNPSGCCGAKACC</sequence>